<feature type="region of interest" description="Disordered" evidence="3">
    <location>
        <begin position="689"/>
        <end position="758"/>
    </location>
</feature>
<dbReference type="PROSITE" id="PS50102">
    <property type="entry name" value="RRM"/>
    <property type="match status" value="1"/>
</dbReference>
<comment type="caution">
    <text evidence="5">The sequence shown here is derived from an EMBL/GenBank/DDBJ whole genome shotgun (WGS) entry which is preliminary data.</text>
</comment>
<dbReference type="GO" id="GO:0003723">
    <property type="term" value="F:RNA binding"/>
    <property type="evidence" value="ECO:0007669"/>
    <property type="project" value="UniProtKB-UniRule"/>
</dbReference>
<accession>A0A3D8SKF5</accession>
<sequence>MLKPFLIRDLHEDSPSPDIIKDTASNLYNATDVGSSLELAQRLDEPPPQNPDADFPSTIHLFDIRRRRSITDLWKRYEYDQRRHVPESPDIDVTTADLGDHPATSQAEQPDTSRDQMSHVDDDKANQPENESSESFLSAFEMEMARLMNETQPPENNAFESTSSPSTVQTESTPNVPRETAEAFASALRGLVEVAEIIKSGVLSRLPELERHLDNARRNIPNDLTDSMRNTLLAFEEQVKTMLATLNNIPETIRRDNLPGNANIFSELPTPYSAMNGLREMSVQLGGMGQTLMDTLESGIRGAFPGQADSIFSSFPSFSESTTPAADPHSTEPESASRQQDNASPGQAQSDNPAASPFQQSATAPNLASNSQPPASLYPFWGPTRLPYMPPFDWPASSSGFGPSPSTVSPGSGTAAESHQTHTDLPEPPSLESHPSRSLFIGNIGFNVTEAMVKDVFLSKGLEVGVNFPLDSRSGKHAGFGYLSFISDENATRAMKELQGTVIDGHRINLEYVDHAPMTELLSQESEGPDPTSASSTQTSGVVHNDNAENTPVSAPSNNTDPEARNETVHDMLLAQTEARFPPVSQLDAHMLAGQSSEASQSNSSSGAANARNPQTAIGEGARSYVSSHEPYRGAFSPNSTYWSHVEPPANHQPPPFIHYQRPHVQRHRLRLNPDYQTPWGLHRATTMREPETHRRSFDPFEPQPGLRRRATERHALRGPRVYPRGPRHRASLEEQTPNLSAHNEEPDLQASRRELREEQKRRAIEECVSMLVDMGYGSEGDGGRQRLEIYAAAAKGELAEAIDMIEEERMAYEQRE</sequence>
<feature type="compositionally biased region" description="Polar residues" evidence="3">
    <location>
        <begin position="333"/>
        <end position="373"/>
    </location>
</feature>
<evidence type="ECO:0000259" key="4">
    <source>
        <dbReference type="PROSITE" id="PS50102"/>
    </source>
</evidence>
<dbReference type="SUPFAM" id="SSF54928">
    <property type="entry name" value="RNA-binding domain, RBD"/>
    <property type="match status" value="1"/>
</dbReference>
<dbReference type="InterPro" id="IPR000504">
    <property type="entry name" value="RRM_dom"/>
</dbReference>
<feature type="region of interest" description="Disordered" evidence="3">
    <location>
        <begin position="153"/>
        <end position="177"/>
    </location>
</feature>
<evidence type="ECO:0000256" key="3">
    <source>
        <dbReference type="SAM" id="MobiDB-lite"/>
    </source>
</evidence>
<dbReference type="Pfam" id="PF00076">
    <property type="entry name" value="RRM_1"/>
    <property type="match status" value="1"/>
</dbReference>
<feature type="region of interest" description="Disordered" evidence="3">
    <location>
        <begin position="311"/>
        <end position="373"/>
    </location>
</feature>
<proteinExistence type="predicted"/>
<keyword evidence="1 2" id="KW-0694">RNA-binding</keyword>
<organism evidence="5 6">
    <name type="scientific">Aspergillus mulundensis</name>
    <dbReference type="NCBI Taxonomy" id="1810919"/>
    <lineage>
        <taxon>Eukaryota</taxon>
        <taxon>Fungi</taxon>
        <taxon>Dikarya</taxon>
        <taxon>Ascomycota</taxon>
        <taxon>Pezizomycotina</taxon>
        <taxon>Eurotiomycetes</taxon>
        <taxon>Eurotiomycetidae</taxon>
        <taxon>Eurotiales</taxon>
        <taxon>Aspergillaceae</taxon>
        <taxon>Aspergillus</taxon>
        <taxon>Aspergillus subgen. Nidulantes</taxon>
    </lineage>
</organism>
<name>A0A3D8SKF5_9EURO</name>
<feature type="domain" description="RRM" evidence="4">
    <location>
        <begin position="437"/>
        <end position="515"/>
    </location>
</feature>
<dbReference type="InterPro" id="IPR035979">
    <property type="entry name" value="RBD_domain_sf"/>
</dbReference>
<evidence type="ECO:0000256" key="1">
    <source>
        <dbReference type="ARBA" id="ARBA00022884"/>
    </source>
</evidence>
<dbReference type="Proteomes" id="UP000256690">
    <property type="component" value="Unassembled WGS sequence"/>
</dbReference>
<dbReference type="PANTHER" id="PTHR48027">
    <property type="entry name" value="HETEROGENEOUS NUCLEAR RIBONUCLEOPROTEIN 87F-RELATED"/>
    <property type="match status" value="1"/>
</dbReference>
<feature type="region of interest" description="Disordered" evidence="3">
    <location>
        <begin position="399"/>
        <end position="436"/>
    </location>
</feature>
<dbReference type="RefSeq" id="XP_026606317.1">
    <property type="nucleotide sequence ID" value="XM_026745451.1"/>
</dbReference>
<feature type="region of interest" description="Disordered" evidence="3">
    <location>
        <begin position="523"/>
        <end position="564"/>
    </location>
</feature>
<gene>
    <name evidence="5" type="ORF">DSM5745_03435</name>
</gene>
<feature type="compositionally biased region" description="Low complexity" evidence="3">
    <location>
        <begin position="399"/>
        <end position="413"/>
    </location>
</feature>
<feature type="region of interest" description="Disordered" evidence="3">
    <location>
        <begin position="593"/>
        <end position="614"/>
    </location>
</feature>
<dbReference type="GeneID" id="38113805"/>
<protein>
    <recommendedName>
        <fullName evidence="4">RRM domain-containing protein</fullName>
    </recommendedName>
</protein>
<evidence type="ECO:0000313" key="5">
    <source>
        <dbReference type="EMBL" id="RDW86793.1"/>
    </source>
</evidence>
<dbReference type="STRING" id="1810919.A0A3D8SKF5"/>
<dbReference type="Gene3D" id="3.30.70.330">
    <property type="match status" value="1"/>
</dbReference>
<evidence type="ECO:0000313" key="6">
    <source>
        <dbReference type="Proteomes" id="UP000256690"/>
    </source>
</evidence>
<reference evidence="5 6" key="1">
    <citation type="journal article" date="2018" name="IMA Fungus">
        <title>IMA Genome-F 9: Draft genome sequence of Annulohypoxylon stygium, Aspergillus mulundensis, Berkeleyomyces basicola (syn. Thielaviopsis basicola), Ceratocystis smalleyi, two Cercospora beticola strains, Coleophoma cylindrospora, Fusarium fracticaudum, Phialophora cf. hyalina, and Morchella septimelata.</title>
        <authorList>
            <person name="Wingfield B.D."/>
            <person name="Bills G.F."/>
            <person name="Dong Y."/>
            <person name="Huang W."/>
            <person name="Nel W.J."/>
            <person name="Swalarsk-Parry B.S."/>
            <person name="Vaghefi N."/>
            <person name="Wilken P.M."/>
            <person name="An Z."/>
            <person name="de Beer Z.W."/>
            <person name="De Vos L."/>
            <person name="Chen L."/>
            <person name="Duong T.A."/>
            <person name="Gao Y."/>
            <person name="Hammerbacher A."/>
            <person name="Kikkert J.R."/>
            <person name="Li Y."/>
            <person name="Li H."/>
            <person name="Li K."/>
            <person name="Li Q."/>
            <person name="Liu X."/>
            <person name="Ma X."/>
            <person name="Naidoo K."/>
            <person name="Pethybridge S.J."/>
            <person name="Sun J."/>
            <person name="Steenkamp E.T."/>
            <person name="van der Nest M.A."/>
            <person name="van Wyk S."/>
            <person name="Wingfield M.J."/>
            <person name="Xiong C."/>
            <person name="Yue Q."/>
            <person name="Zhang X."/>
        </authorList>
    </citation>
    <scope>NUCLEOTIDE SEQUENCE [LARGE SCALE GENOMIC DNA]</scope>
    <source>
        <strain evidence="5 6">DSM 5745</strain>
    </source>
</reference>
<feature type="compositionally biased region" description="Low complexity" evidence="3">
    <location>
        <begin position="593"/>
        <end position="611"/>
    </location>
</feature>
<dbReference type="OrthoDB" id="193499at2759"/>
<feature type="compositionally biased region" description="Polar residues" evidence="3">
    <location>
        <begin position="153"/>
        <end position="175"/>
    </location>
</feature>
<feature type="compositionally biased region" description="Basic and acidic residues" evidence="3">
    <location>
        <begin position="111"/>
        <end position="126"/>
    </location>
</feature>
<feature type="compositionally biased region" description="Low complexity" evidence="3">
    <location>
        <begin position="311"/>
        <end position="321"/>
    </location>
</feature>
<feature type="compositionally biased region" description="Basic and acidic residues" evidence="3">
    <location>
        <begin position="743"/>
        <end position="758"/>
    </location>
</feature>
<dbReference type="EMBL" id="PVWQ01000003">
    <property type="protein sequence ID" value="RDW86793.1"/>
    <property type="molecule type" value="Genomic_DNA"/>
</dbReference>
<evidence type="ECO:0000256" key="2">
    <source>
        <dbReference type="PROSITE-ProRule" id="PRU00176"/>
    </source>
</evidence>
<dbReference type="CDD" id="cd00590">
    <property type="entry name" value="RRM_SF"/>
    <property type="match status" value="1"/>
</dbReference>
<dbReference type="SMART" id="SM00360">
    <property type="entry name" value="RRM"/>
    <property type="match status" value="1"/>
</dbReference>
<feature type="compositionally biased region" description="Basic and acidic residues" evidence="3">
    <location>
        <begin position="689"/>
        <end position="699"/>
    </location>
</feature>
<dbReference type="InterPro" id="IPR052462">
    <property type="entry name" value="SLIRP/GR-RBP-like"/>
</dbReference>
<feature type="region of interest" description="Disordered" evidence="3">
    <location>
        <begin position="86"/>
        <end position="134"/>
    </location>
</feature>
<dbReference type="AlphaFoldDB" id="A0A3D8SKF5"/>
<feature type="compositionally biased region" description="Polar residues" evidence="3">
    <location>
        <begin position="523"/>
        <end position="561"/>
    </location>
</feature>
<keyword evidence="6" id="KW-1185">Reference proteome</keyword>
<dbReference type="InterPro" id="IPR012677">
    <property type="entry name" value="Nucleotide-bd_a/b_plait_sf"/>
</dbReference>